<dbReference type="EC" id="6.3.3.2" evidence="5"/>
<dbReference type="EMBL" id="MYFO01000007">
    <property type="protein sequence ID" value="TFE89297.1"/>
    <property type="molecule type" value="Genomic_DNA"/>
</dbReference>
<dbReference type="SUPFAM" id="SSF100950">
    <property type="entry name" value="NagB/RpiA/CoA transferase-like"/>
    <property type="match status" value="1"/>
</dbReference>
<comment type="caution">
    <text evidence="6">The sequence shown here is derived from an EMBL/GenBank/DDBJ whole genome shotgun (WGS) entry which is preliminary data.</text>
</comment>
<dbReference type="GO" id="GO:0046872">
    <property type="term" value="F:metal ion binding"/>
    <property type="evidence" value="ECO:0007669"/>
    <property type="project" value="UniProtKB-KW"/>
</dbReference>
<evidence type="ECO:0000256" key="1">
    <source>
        <dbReference type="ARBA" id="ARBA00010638"/>
    </source>
</evidence>
<dbReference type="InterPro" id="IPR002698">
    <property type="entry name" value="FTHF_cligase"/>
</dbReference>
<comment type="similarity">
    <text evidence="1 5">Belongs to the 5-formyltetrahydrofolate cyclo-ligase family.</text>
</comment>
<dbReference type="AlphaFoldDB" id="A0A4Y8Q596"/>
<evidence type="ECO:0000313" key="7">
    <source>
        <dbReference type="Proteomes" id="UP000298246"/>
    </source>
</evidence>
<feature type="binding site" evidence="4">
    <location>
        <begin position="145"/>
        <end position="153"/>
    </location>
    <ligand>
        <name>ATP</name>
        <dbReference type="ChEBI" id="CHEBI:30616"/>
    </ligand>
</feature>
<comment type="cofactor">
    <cofactor evidence="5">
        <name>Mg(2+)</name>
        <dbReference type="ChEBI" id="CHEBI:18420"/>
    </cofactor>
</comment>
<evidence type="ECO:0000256" key="4">
    <source>
        <dbReference type="PIRSR" id="PIRSR006806-1"/>
    </source>
</evidence>
<dbReference type="GO" id="GO:0030272">
    <property type="term" value="F:5-formyltetrahydrofolate cyclo-ligase activity"/>
    <property type="evidence" value="ECO:0007669"/>
    <property type="project" value="UniProtKB-EC"/>
</dbReference>
<name>A0A4Y8Q596_9BACL</name>
<comment type="catalytic activity">
    <reaction evidence="5">
        <text>(6S)-5-formyl-5,6,7,8-tetrahydrofolate + ATP = (6R)-5,10-methenyltetrahydrofolate + ADP + phosphate</text>
        <dbReference type="Rhea" id="RHEA:10488"/>
        <dbReference type="ChEBI" id="CHEBI:30616"/>
        <dbReference type="ChEBI" id="CHEBI:43474"/>
        <dbReference type="ChEBI" id="CHEBI:57455"/>
        <dbReference type="ChEBI" id="CHEBI:57457"/>
        <dbReference type="ChEBI" id="CHEBI:456216"/>
        <dbReference type="EC" id="6.3.3.2"/>
    </reaction>
</comment>
<evidence type="ECO:0000256" key="3">
    <source>
        <dbReference type="ARBA" id="ARBA00022840"/>
    </source>
</evidence>
<accession>A0A4Y8Q596</accession>
<proteinExistence type="inferred from homology"/>
<organism evidence="6 7">
    <name type="scientific">Paenibacillus athensensis</name>
    <dbReference type="NCBI Taxonomy" id="1967502"/>
    <lineage>
        <taxon>Bacteria</taxon>
        <taxon>Bacillati</taxon>
        <taxon>Bacillota</taxon>
        <taxon>Bacilli</taxon>
        <taxon>Bacillales</taxon>
        <taxon>Paenibacillaceae</taxon>
        <taxon>Paenibacillus</taxon>
    </lineage>
</organism>
<dbReference type="Pfam" id="PF01812">
    <property type="entry name" value="5-FTHF_cyc-lig"/>
    <property type="match status" value="1"/>
</dbReference>
<dbReference type="InterPro" id="IPR037171">
    <property type="entry name" value="NagB/RpiA_transferase-like"/>
</dbReference>
<keyword evidence="5" id="KW-0460">Magnesium</keyword>
<sequence length="208" mass="23572">MNIRERKIELRKDMEQRRASLSPAERADKQRRINAGLLELASRYLAQGRPSEAVPTLLTYMPHRSEPDVTPLMEWCWKQGVRVLLPRVAKDTKAMSLHAVRGYKDLDSGAYGIREPRPHTSVETDLATISLILVPGLAFDTGFGRLGYGGGYYDRFMQLFAARGLERPAAIAAAFDIQLIEQVPTSWHDFRVDGLITESKQLFKSEKR</sequence>
<reference evidence="6 7" key="1">
    <citation type="submission" date="2017-03" db="EMBL/GenBank/DDBJ databases">
        <title>Isolation of Levoglucosan Utilizing Bacteria.</title>
        <authorList>
            <person name="Arya A.S."/>
        </authorList>
    </citation>
    <scope>NUCLEOTIDE SEQUENCE [LARGE SCALE GENOMIC DNA]</scope>
    <source>
        <strain evidence="6 7">MEC069</strain>
    </source>
</reference>
<dbReference type="NCBIfam" id="TIGR02727">
    <property type="entry name" value="MTHFS_bact"/>
    <property type="match status" value="1"/>
</dbReference>
<dbReference type="PANTHER" id="PTHR23407">
    <property type="entry name" value="ATPASE INHIBITOR/5-FORMYLTETRAHYDROFOLATE CYCLO-LIGASE"/>
    <property type="match status" value="1"/>
</dbReference>
<dbReference type="PIRSF" id="PIRSF006806">
    <property type="entry name" value="FTHF_cligase"/>
    <property type="match status" value="1"/>
</dbReference>
<gene>
    <name evidence="6" type="ORF">B5M42_07510</name>
</gene>
<evidence type="ECO:0000313" key="6">
    <source>
        <dbReference type="EMBL" id="TFE89297.1"/>
    </source>
</evidence>
<evidence type="ECO:0000256" key="2">
    <source>
        <dbReference type="ARBA" id="ARBA00022741"/>
    </source>
</evidence>
<protein>
    <recommendedName>
        <fullName evidence="5">5-formyltetrahydrofolate cyclo-ligase</fullName>
        <ecNumber evidence="5">6.3.3.2</ecNumber>
    </recommendedName>
</protein>
<keyword evidence="3 4" id="KW-0067">ATP-binding</keyword>
<dbReference type="OrthoDB" id="9801938at2"/>
<keyword evidence="2 4" id="KW-0547">Nucleotide-binding</keyword>
<dbReference type="Proteomes" id="UP000298246">
    <property type="component" value="Unassembled WGS sequence"/>
</dbReference>
<dbReference type="InterPro" id="IPR024185">
    <property type="entry name" value="FTHF_cligase-like_sf"/>
</dbReference>
<feature type="binding site" evidence="4">
    <location>
        <begin position="7"/>
        <end position="11"/>
    </location>
    <ligand>
        <name>ATP</name>
        <dbReference type="ChEBI" id="CHEBI:30616"/>
    </ligand>
</feature>
<keyword evidence="7" id="KW-1185">Reference proteome</keyword>
<dbReference type="RefSeq" id="WP_134751351.1">
    <property type="nucleotide sequence ID" value="NZ_MYFO02000005.1"/>
</dbReference>
<evidence type="ECO:0000256" key="5">
    <source>
        <dbReference type="RuleBase" id="RU361279"/>
    </source>
</evidence>
<dbReference type="GO" id="GO:0009396">
    <property type="term" value="P:folic acid-containing compound biosynthetic process"/>
    <property type="evidence" value="ECO:0007669"/>
    <property type="project" value="TreeGrafter"/>
</dbReference>
<feature type="binding site" evidence="4">
    <location>
        <position position="61"/>
    </location>
    <ligand>
        <name>substrate</name>
    </ligand>
</feature>
<feature type="binding site" evidence="4">
    <location>
        <position position="66"/>
    </location>
    <ligand>
        <name>substrate</name>
    </ligand>
</feature>
<dbReference type="Gene3D" id="3.40.50.10420">
    <property type="entry name" value="NagB/RpiA/CoA transferase-like"/>
    <property type="match status" value="1"/>
</dbReference>
<dbReference type="GO" id="GO:0035999">
    <property type="term" value="P:tetrahydrofolate interconversion"/>
    <property type="evidence" value="ECO:0007669"/>
    <property type="project" value="TreeGrafter"/>
</dbReference>
<keyword evidence="6" id="KW-0436">Ligase</keyword>
<dbReference type="PANTHER" id="PTHR23407:SF1">
    <property type="entry name" value="5-FORMYLTETRAHYDROFOLATE CYCLO-LIGASE"/>
    <property type="match status" value="1"/>
</dbReference>
<keyword evidence="5" id="KW-0479">Metal-binding</keyword>
<dbReference type="GO" id="GO:0005524">
    <property type="term" value="F:ATP binding"/>
    <property type="evidence" value="ECO:0007669"/>
    <property type="project" value="UniProtKB-KW"/>
</dbReference>